<name>A0A212J6P2_9BACT</name>
<dbReference type="AlphaFoldDB" id="A0A212J6P2"/>
<reference evidence="1" key="1">
    <citation type="submission" date="2016-04" db="EMBL/GenBank/DDBJ databases">
        <authorList>
            <person name="Evans L.H."/>
            <person name="Alamgir A."/>
            <person name="Owens N."/>
            <person name="Weber N.D."/>
            <person name="Virtaneva K."/>
            <person name="Barbian K."/>
            <person name="Babar A."/>
            <person name="Rosenke K."/>
        </authorList>
    </citation>
    <scope>NUCLEOTIDE SEQUENCE</scope>
    <source>
        <strain evidence="1">92-2</strain>
    </source>
</reference>
<protein>
    <submittedName>
        <fullName evidence="1">Uncharacterized protein</fullName>
    </submittedName>
</protein>
<accession>A0A212J6P2</accession>
<organism evidence="1">
    <name type="scientific">uncultured Desulfovibrio sp</name>
    <dbReference type="NCBI Taxonomy" id="167968"/>
    <lineage>
        <taxon>Bacteria</taxon>
        <taxon>Pseudomonadati</taxon>
        <taxon>Thermodesulfobacteriota</taxon>
        <taxon>Desulfovibrionia</taxon>
        <taxon>Desulfovibrionales</taxon>
        <taxon>Desulfovibrionaceae</taxon>
        <taxon>Desulfovibrio</taxon>
        <taxon>environmental samples</taxon>
    </lineage>
</organism>
<proteinExistence type="predicted"/>
<dbReference type="EMBL" id="FLUP01000001">
    <property type="protein sequence ID" value="SBV95131.1"/>
    <property type="molecule type" value="Genomic_DNA"/>
</dbReference>
<gene>
    <name evidence="1" type="ORF">KM92DES2_10621</name>
</gene>
<evidence type="ECO:0000313" key="1">
    <source>
        <dbReference type="EMBL" id="SBV95131.1"/>
    </source>
</evidence>
<sequence>MLTPTFAQLTNRPSDLRLNKNNEWQRVLDNCSQLADNALILFNSFYASFVKCCIWPAILTNK</sequence>